<dbReference type="PROSITE" id="PS50082">
    <property type="entry name" value="WD_REPEATS_2"/>
    <property type="match status" value="3"/>
</dbReference>
<evidence type="ECO:0000256" key="2">
    <source>
        <dbReference type="ARBA" id="ARBA00022490"/>
    </source>
</evidence>
<evidence type="ECO:0000256" key="4">
    <source>
        <dbReference type="PROSITE-ProRule" id="PRU00221"/>
    </source>
</evidence>
<feature type="repeat" description="WD" evidence="4">
    <location>
        <begin position="196"/>
        <end position="235"/>
    </location>
</feature>
<keyword evidence="2" id="KW-0963">Cytoplasm</keyword>
<name>A0A075ARZ3_ROZAC</name>
<sequence>MQPCVTYLLCVFQDHYIVCYLRPTLNTININGPITLDETTKPHRLMRKLYISLLLISTSIAQNLPVYETFSDEILDTSEDVPINSISRPIYYNLKHLKELAYSAGKVACEDILTILGMSEESYNNSLEVLELLIDRDLNRFKCKDDKNGFVKKKVKAKKSGFDEQFLIYMNYLIQKDLVERSMQRNVNKPSESDHYNQHSKNITCADMNNNFIVTGSEDRRVYLWTFDKPDPLLTMLGHAYPISSVTLDEMEEIGVAGSTNGTIKLWDLQQNKIIRTFTGHKNQVTSLRFHPHCEFFASGSENCLKVWDIKRKVCIQNYALDNASSVNDIEFSPDGRWVAASAGDKVHLWDLTAQKLLYTFCKPKFKVRSFCFHPNDILLSMCDETGCQTFWDLEMFQCISEYQVPFENPKSLFADQGQAMIVLSETALASIGWEPQGVYDAEKINIPGNFLTRQINDTLYTVGYSEANLLLYSIDLKKLRPFNGIEEFQNEKINVKTTISKPPSPVSPSRCNWSSQSPVLMNNKMESNSLNASLSNLKIEKVPADIRLIPNSRDKAIGLDPKSFIQHVKVNSPIELNDTLPTSELTQLRLTIDGNIPFVNLMQERLYNIKEAKMINSEIGLKDCLLFLKELNDLAVIADVLKTINVAFDCASFLITQFSPIVKTTLQNQPNGKIVDIQREERINKCMECHDFFKSIYDQTRVTIKYKGPITKKAAELEAIFDQNAAKLIIDYFLEGEMYHIS</sequence>
<dbReference type="PROSITE" id="PS50294">
    <property type="entry name" value="WD_REPEATS_REGION"/>
    <property type="match status" value="2"/>
</dbReference>
<keyword evidence="3" id="KW-0206">Cytoskeleton</keyword>
<evidence type="ECO:0000313" key="6">
    <source>
        <dbReference type="EMBL" id="EPZ31313.1"/>
    </source>
</evidence>
<dbReference type="HOGENOM" id="CLU_373904_0_0_1"/>
<evidence type="ECO:0000256" key="3">
    <source>
        <dbReference type="ARBA" id="ARBA00023212"/>
    </source>
</evidence>
<dbReference type="CDD" id="cd00200">
    <property type="entry name" value="WD40"/>
    <property type="match status" value="1"/>
</dbReference>
<feature type="repeat" description="WD" evidence="4">
    <location>
        <begin position="278"/>
        <end position="318"/>
    </location>
</feature>
<dbReference type="InterPro" id="IPR015943">
    <property type="entry name" value="WD40/YVTN_repeat-like_dom_sf"/>
</dbReference>
<reference evidence="6 7" key="1">
    <citation type="journal article" date="2013" name="Curr. Biol.">
        <title>Shared signatures of parasitism and phylogenomics unite Cryptomycota and microsporidia.</title>
        <authorList>
            <person name="James T.Y."/>
            <person name="Pelin A."/>
            <person name="Bonen L."/>
            <person name="Ahrendt S."/>
            <person name="Sain D."/>
            <person name="Corradi N."/>
            <person name="Stajich J.E."/>
        </authorList>
    </citation>
    <scope>NUCLEOTIDE SEQUENCE [LARGE SCALE GENOMIC DNA]</scope>
    <source>
        <strain evidence="6 7">CSF55</strain>
    </source>
</reference>
<dbReference type="AlphaFoldDB" id="A0A075ARZ3"/>
<dbReference type="InterPro" id="IPR001680">
    <property type="entry name" value="WD40_rpt"/>
</dbReference>
<keyword evidence="4" id="KW-0853">WD repeat</keyword>
<feature type="domain" description="Katanin p80 subunit C-terminal" evidence="5">
    <location>
        <begin position="645"/>
        <end position="720"/>
    </location>
</feature>
<dbReference type="GO" id="GO:0007019">
    <property type="term" value="P:microtubule depolymerization"/>
    <property type="evidence" value="ECO:0007669"/>
    <property type="project" value="TreeGrafter"/>
</dbReference>
<dbReference type="PANTHER" id="PTHR19845:SF0">
    <property type="entry name" value="KATANIN P80 WD40 REPEAT-CONTAINING SUBUNIT B1"/>
    <property type="match status" value="1"/>
</dbReference>
<dbReference type="Pfam" id="PF00400">
    <property type="entry name" value="WD40"/>
    <property type="match status" value="4"/>
</dbReference>
<evidence type="ECO:0000256" key="1">
    <source>
        <dbReference type="ARBA" id="ARBA00004245"/>
    </source>
</evidence>
<evidence type="ECO:0000313" key="7">
    <source>
        <dbReference type="Proteomes" id="UP000030755"/>
    </source>
</evidence>
<dbReference type="EMBL" id="KE561265">
    <property type="protein sequence ID" value="EPZ31313.1"/>
    <property type="molecule type" value="Genomic_DNA"/>
</dbReference>
<gene>
    <name evidence="6" type="ORF">O9G_000958</name>
</gene>
<dbReference type="GO" id="GO:0008352">
    <property type="term" value="C:katanin complex"/>
    <property type="evidence" value="ECO:0007669"/>
    <property type="project" value="TreeGrafter"/>
</dbReference>
<dbReference type="InterPro" id="IPR036322">
    <property type="entry name" value="WD40_repeat_dom_sf"/>
</dbReference>
<dbReference type="Proteomes" id="UP000030755">
    <property type="component" value="Unassembled WGS sequence"/>
</dbReference>
<dbReference type="Gene3D" id="2.130.10.10">
    <property type="entry name" value="YVTN repeat-like/Quinoprotein amine dehydrogenase"/>
    <property type="match status" value="1"/>
</dbReference>
<protein>
    <submittedName>
        <fullName evidence="6">Katanin p80 subunit B1 domain-containing protein</fullName>
    </submittedName>
</protein>
<accession>A0A075ARZ3</accession>
<dbReference type="STRING" id="988480.A0A075ARZ3"/>
<dbReference type="GO" id="GO:0008017">
    <property type="term" value="F:microtubule binding"/>
    <property type="evidence" value="ECO:0007669"/>
    <property type="project" value="InterPro"/>
</dbReference>
<dbReference type="SUPFAM" id="SSF50978">
    <property type="entry name" value="WD40 repeat-like"/>
    <property type="match status" value="1"/>
</dbReference>
<dbReference type="PANTHER" id="PTHR19845">
    <property type="entry name" value="KATANIN P80 SUBUNIT"/>
    <property type="match status" value="1"/>
</dbReference>
<keyword evidence="7" id="KW-1185">Reference proteome</keyword>
<comment type="subcellular location">
    <subcellularLocation>
        <location evidence="1">Cytoplasm</location>
        <location evidence="1">Cytoskeleton</location>
    </subcellularLocation>
</comment>
<dbReference type="InterPro" id="IPR028021">
    <property type="entry name" value="Katanin_C-terminal"/>
</dbReference>
<organism evidence="6 7">
    <name type="scientific">Rozella allomycis (strain CSF55)</name>
    <dbReference type="NCBI Taxonomy" id="988480"/>
    <lineage>
        <taxon>Eukaryota</taxon>
        <taxon>Fungi</taxon>
        <taxon>Fungi incertae sedis</taxon>
        <taxon>Cryptomycota</taxon>
        <taxon>Cryptomycota incertae sedis</taxon>
        <taxon>Rozella</taxon>
    </lineage>
</organism>
<dbReference type="SMART" id="SM00320">
    <property type="entry name" value="WD40"/>
    <property type="match status" value="5"/>
</dbReference>
<feature type="repeat" description="WD" evidence="4">
    <location>
        <begin position="236"/>
        <end position="277"/>
    </location>
</feature>
<evidence type="ECO:0000259" key="5">
    <source>
        <dbReference type="Pfam" id="PF13925"/>
    </source>
</evidence>
<proteinExistence type="predicted"/>
<dbReference type="OrthoDB" id="538223at2759"/>
<dbReference type="Pfam" id="PF13925">
    <property type="entry name" value="Katanin_con80"/>
    <property type="match status" value="1"/>
</dbReference>